<dbReference type="Gene3D" id="1.10.510.10">
    <property type="entry name" value="Transferase(Phosphotransferase) domain 1"/>
    <property type="match status" value="1"/>
</dbReference>
<dbReference type="EMBL" id="JAUJYN010000007">
    <property type="protein sequence ID" value="KAK1267573.1"/>
    <property type="molecule type" value="Genomic_DNA"/>
</dbReference>
<name>A0AAV9ATV6_ACOGR</name>
<evidence type="ECO:0000256" key="2">
    <source>
        <dbReference type="ARBA" id="ARBA00022840"/>
    </source>
</evidence>
<proteinExistence type="predicted"/>
<dbReference type="Pfam" id="PF00069">
    <property type="entry name" value="Pkinase"/>
    <property type="match status" value="1"/>
</dbReference>
<comment type="caution">
    <text evidence="4">The sequence shown here is derived from an EMBL/GenBank/DDBJ whole genome shotgun (WGS) entry which is preliminary data.</text>
</comment>
<evidence type="ECO:0000313" key="5">
    <source>
        <dbReference type="Proteomes" id="UP001179952"/>
    </source>
</evidence>
<keyword evidence="4" id="KW-0675">Receptor</keyword>
<keyword evidence="4" id="KW-0418">Kinase</keyword>
<evidence type="ECO:0000259" key="3">
    <source>
        <dbReference type="PROSITE" id="PS50011"/>
    </source>
</evidence>
<accession>A0AAV9ATV6</accession>
<dbReference type="AlphaFoldDB" id="A0AAV9ATV6"/>
<dbReference type="PANTHER" id="PTHR27005:SF479">
    <property type="entry name" value="OS06G0706600 PROTEIN"/>
    <property type="match status" value="1"/>
</dbReference>
<evidence type="ECO:0000313" key="4">
    <source>
        <dbReference type="EMBL" id="KAK1267573.1"/>
    </source>
</evidence>
<sequence length="185" mass="20833">MVKVSDFGASKLTPKGTDQFVTFIQGTRGYLDPEYLQTGQLTDKSDVYSFGVVLLELLTRKMAVYRQGNEEVRNLANVFLSSMKEERLIDVLDHEMVNEGMMDLILEICNLAKRCLNIGGEERPTMREVAIELESLTGFRSHPWVVDNSEDTERLIGGSSYIYINESTNCYTSDKSAILSIEAGR</sequence>
<dbReference type="SUPFAM" id="SSF56112">
    <property type="entry name" value="Protein kinase-like (PK-like)"/>
    <property type="match status" value="1"/>
</dbReference>
<dbReference type="GO" id="GO:0005886">
    <property type="term" value="C:plasma membrane"/>
    <property type="evidence" value="ECO:0007669"/>
    <property type="project" value="TreeGrafter"/>
</dbReference>
<dbReference type="InterPro" id="IPR011009">
    <property type="entry name" value="Kinase-like_dom_sf"/>
</dbReference>
<dbReference type="PROSITE" id="PS50011">
    <property type="entry name" value="PROTEIN_KINASE_DOM"/>
    <property type="match status" value="1"/>
</dbReference>
<reference evidence="4" key="2">
    <citation type="submission" date="2023-06" db="EMBL/GenBank/DDBJ databases">
        <authorList>
            <person name="Ma L."/>
            <person name="Liu K.-W."/>
            <person name="Li Z."/>
            <person name="Hsiao Y.-Y."/>
            <person name="Qi Y."/>
            <person name="Fu T."/>
            <person name="Tang G."/>
            <person name="Zhang D."/>
            <person name="Sun W.-H."/>
            <person name="Liu D.-K."/>
            <person name="Li Y."/>
            <person name="Chen G.-Z."/>
            <person name="Liu X.-D."/>
            <person name="Liao X.-Y."/>
            <person name="Jiang Y.-T."/>
            <person name="Yu X."/>
            <person name="Hao Y."/>
            <person name="Huang J."/>
            <person name="Zhao X.-W."/>
            <person name="Ke S."/>
            <person name="Chen Y.-Y."/>
            <person name="Wu W.-L."/>
            <person name="Hsu J.-L."/>
            <person name="Lin Y.-F."/>
            <person name="Huang M.-D."/>
            <person name="Li C.-Y."/>
            <person name="Huang L."/>
            <person name="Wang Z.-W."/>
            <person name="Zhao X."/>
            <person name="Zhong W.-Y."/>
            <person name="Peng D.-H."/>
            <person name="Ahmad S."/>
            <person name="Lan S."/>
            <person name="Zhang J.-S."/>
            <person name="Tsai W.-C."/>
            <person name="Van De Peer Y."/>
            <person name="Liu Z.-J."/>
        </authorList>
    </citation>
    <scope>NUCLEOTIDE SEQUENCE</scope>
    <source>
        <strain evidence="4">SCP</strain>
        <tissue evidence="4">Leaves</tissue>
    </source>
</reference>
<dbReference type="PANTHER" id="PTHR27005">
    <property type="entry name" value="WALL-ASSOCIATED RECEPTOR KINASE-LIKE 21"/>
    <property type="match status" value="1"/>
</dbReference>
<keyword evidence="1" id="KW-0547">Nucleotide-binding</keyword>
<organism evidence="4 5">
    <name type="scientific">Acorus gramineus</name>
    <name type="common">Dwarf sweet flag</name>
    <dbReference type="NCBI Taxonomy" id="55184"/>
    <lineage>
        <taxon>Eukaryota</taxon>
        <taxon>Viridiplantae</taxon>
        <taxon>Streptophyta</taxon>
        <taxon>Embryophyta</taxon>
        <taxon>Tracheophyta</taxon>
        <taxon>Spermatophyta</taxon>
        <taxon>Magnoliopsida</taxon>
        <taxon>Liliopsida</taxon>
        <taxon>Acoraceae</taxon>
        <taxon>Acorus</taxon>
    </lineage>
</organism>
<keyword evidence="5" id="KW-1185">Reference proteome</keyword>
<dbReference type="InterPro" id="IPR045274">
    <property type="entry name" value="WAK-like"/>
</dbReference>
<dbReference type="Proteomes" id="UP001179952">
    <property type="component" value="Unassembled WGS sequence"/>
</dbReference>
<keyword evidence="2" id="KW-0067">ATP-binding</keyword>
<dbReference type="GO" id="GO:0007166">
    <property type="term" value="P:cell surface receptor signaling pathway"/>
    <property type="evidence" value="ECO:0007669"/>
    <property type="project" value="InterPro"/>
</dbReference>
<dbReference type="InterPro" id="IPR000719">
    <property type="entry name" value="Prot_kinase_dom"/>
</dbReference>
<reference evidence="4" key="1">
    <citation type="journal article" date="2023" name="Nat. Commun.">
        <title>Diploid and tetraploid genomes of Acorus and the evolution of monocots.</title>
        <authorList>
            <person name="Ma L."/>
            <person name="Liu K.W."/>
            <person name="Li Z."/>
            <person name="Hsiao Y.Y."/>
            <person name="Qi Y."/>
            <person name="Fu T."/>
            <person name="Tang G.D."/>
            <person name="Zhang D."/>
            <person name="Sun W.H."/>
            <person name="Liu D.K."/>
            <person name="Li Y."/>
            <person name="Chen G.Z."/>
            <person name="Liu X.D."/>
            <person name="Liao X.Y."/>
            <person name="Jiang Y.T."/>
            <person name="Yu X."/>
            <person name="Hao Y."/>
            <person name="Huang J."/>
            <person name="Zhao X.W."/>
            <person name="Ke S."/>
            <person name="Chen Y.Y."/>
            <person name="Wu W.L."/>
            <person name="Hsu J.L."/>
            <person name="Lin Y.F."/>
            <person name="Huang M.D."/>
            <person name="Li C.Y."/>
            <person name="Huang L."/>
            <person name="Wang Z.W."/>
            <person name="Zhao X."/>
            <person name="Zhong W.Y."/>
            <person name="Peng D.H."/>
            <person name="Ahmad S."/>
            <person name="Lan S."/>
            <person name="Zhang J.S."/>
            <person name="Tsai W.C."/>
            <person name="Van de Peer Y."/>
            <person name="Liu Z.J."/>
        </authorList>
    </citation>
    <scope>NUCLEOTIDE SEQUENCE</scope>
    <source>
        <strain evidence="4">SCP</strain>
    </source>
</reference>
<feature type="domain" description="Protein kinase" evidence="3">
    <location>
        <begin position="1"/>
        <end position="145"/>
    </location>
</feature>
<dbReference type="GO" id="GO:0005524">
    <property type="term" value="F:ATP binding"/>
    <property type="evidence" value="ECO:0007669"/>
    <property type="project" value="UniProtKB-KW"/>
</dbReference>
<keyword evidence="4" id="KW-0808">Transferase</keyword>
<protein>
    <submittedName>
        <fullName evidence="4">Wall-associated receptor kinase 3</fullName>
    </submittedName>
</protein>
<gene>
    <name evidence="4" type="ORF">QJS04_geneDACA000296</name>
</gene>
<evidence type="ECO:0000256" key="1">
    <source>
        <dbReference type="ARBA" id="ARBA00022741"/>
    </source>
</evidence>
<dbReference type="GO" id="GO:0004674">
    <property type="term" value="F:protein serine/threonine kinase activity"/>
    <property type="evidence" value="ECO:0007669"/>
    <property type="project" value="TreeGrafter"/>
</dbReference>